<comment type="caution">
    <text evidence="3">The sequence shown here is derived from an EMBL/GenBank/DDBJ whole genome shotgun (WGS) entry which is preliminary data.</text>
</comment>
<reference evidence="3" key="1">
    <citation type="submission" date="2020-11" db="EMBL/GenBank/DDBJ databases">
        <authorList>
            <consortium name="DOE Joint Genome Institute"/>
            <person name="Ahrendt S."/>
            <person name="Riley R."/>
            <person name="Andreopoulos W."/>
            <person name="Labutti K."/>
            <person name="Pangilinan J."/>
            <person name="Ruiz-Duenas F.J."/>
            <person name="Barrasa J.M."/>
            <person name="Sanchez-Garcia M."/>
            <person name="Camarero S."/>
            <person name="Miyauchi S."/>
            <person name="Serrano A."/>
            <person name="Linde D."/>
            <person name="Babiker R."/>
            <person name="Drula E."/>
            <person name="Ayuso-Fernandez I."/>
            <person name="Pacheco R."/>
            <person name="Padilla G."/>
            <person name="Ferreira P."/>
            <person name="Barriuso J."/>
            <person name="Kellner H."/>
            <person name="Castanera R."/>
            <person name="Alfaro M."/>
            <person name="Ramirez L."/>
            <person name="Pisabarro A.G."/>
            <person name="Kuo A."/>
            <person name="Tritt A."/>
            <person name="Lipzen A."/>
            <person name="He G."/>
            <person name="Yan M."/>
            <person name="Ng V."/>
            <person name="Cullen D."/>
            <person name="Martin F."/>
            <person name="Rosso M.-N."/>
            <person name="Henrissat B."/>
            <person name="Hibbett D."/>
            <person name="Martinez A.T."/>
            <person name="Grigoriev I.V."/>
        </authorList>
    </citation>
    <scope>NUCLEOTIDE SEQUENCE</scope>
    <source>
        <strain evidence="3">AH 40177</strain>
    </source>
</reference>
<dbReference type="EMBL" id="JADNRY010000013">
    <property type="protein sequence ID" value="KAF9074408.1"/>
    <property type="molecule type" value="Genomic_DNA"/>
</dbReference>
<feature type="compositionally biased region" description="Pro residues" evidence="2">
    <location>
        <begin position="365"/>
        <end position="379"/>
    </location>
</feature>
<evidence type="ECO:0000313" key="3">
    <source>
        <dbReference type="EMBL" id="KAF9074408.1"/>
    </source>
</evidence>
<feature type="coiled-coil region" evidence="1">
    <location>
        <begin position="32"/>
        <end position="59"/>
    </location>
</feature>
<feature type="compositionally biased region" description="Low complexity" evidence="2">
    <location>
        <begin position="428"/>
        <end position="437"/>
    </location>
</feature>
<name>A0A9P5Q2Q4_9AGAR</name>
<feature type="coiled-coil region" evidence="1">
    <location>
        <begin position="296"/>
        <end position="344"/>
    </location>
</feature>
<keyword evidence="1" id="KW-0175">Coiled coil</keyword>
<feature type="coiled-coil region" evidence="1">
    <location>
        <begin position="88"/>
        <end position="146"/>
    </location>
</feature>
<feature type="region of interest" description="Disordered" evidence="2">
    <location>
        <begin position="350"/>
        <end position="507"/>
    </location>
</feature>
<gene>
    <name evidence="3" type="ORF">BDP27DRAFT_1214248</name>
</gene>
<organism evidence="3 4">
    <name type="scientific">Rhodocollybia butyracea</name>
    <dbReference type="NCBI Taxonomy" id="206335"/>
    <lineage>
        <taxon>Eukaryota</taxon>
        <taxon>Fungi</taxon>
        <taxon>Dikarya</taxon>
        <taxon>Basidiomycota</taxon>
        <taxon>Agaricomycotina</taxon>
        <taxon>Agaricomycetes</taxon>
        <taxon>Agaricomycetidae</taxon>
        <taxon>Agaricales</taxon>
        <taxon>Marasmiineae</taxon>
        <taxon>Omphalotaceae</taxon>
        <taxon>Rhodocollybia</taxon>
    </lineage>
</organism>
<evidence type="ECO:0000256" key="2">
    <source>
        <dbReference type="SAM" id="MobiDB-lite"/>
    </source>
</evidence>
<feature type="compositionally biased region" description="Low complexity" evidence="2">
    <location>
        <begin position="407"/>
        <end position="421"/>
    </location>
</feature>
<accession>A0A9P5Q2Q4</accession>
<dbReference type="AlphaFoldDB" id="A0A9P5Q2Q4"/>
<proteinExistence type="predicted"/>
<feature type="compositionally biased region" description="Low complexity" evidence="2">
    <location>
        <begin position="380"/>
        <end position="391"/>
    </location>
</feature>
<dbReference type="PANTHER" id="PTHR21974">
    <property type="entry name" value="RE15880P"/>
    <property type="match status" value="1"/>
</dbReference>
<dbReference type="PANTHER" id="PTHR21974:SF2">
    <property type="entry name" value="RE15880P"/>
    <property type="match status" value="1"/>
</dbReference>
<sequence length="542" mass="59927">MASTSSQIISIAPYHLSLLQTLDSLQYAPSALKQQTSYLRDLQAELQSVQEMVKGLGDKTKKERKEHEELRDSTRRRLTARLKGKAGVEKLEAKKEKEEREYIEALENEMRERGKQTMLENMIDEAKRVKSDLEEKSTRLDLTKQEISNLYHSVFDGPTTEFPRDDVLEEEFKSAQATYDRLQAVLNSHSQAVNLLTQADQMLGMGIKKIDQALGYSTWDVYGGGNLSDMMERDALANAATYAAKAEMLLNQAQRTSADVQTIGPLKVYDISLFGDVFFDNLFSDIRAHHKIENNKKELAATHLRLKAQLRAARRRTQLAGADVLEASEVLKECNNELERYRRDVLLRIADQGREDPPPAFTRYAPPPGPPPSRTPQRPPSSATSMASTATRGRTPSMGMPEPSLPPVSSLSIPSSSSASPSHRRSRSSITSASSLVPGHDTSLRRSKSSDTRSDNLNMDKALPLAPGQSINQYAPPPGPPPSTSGISGNNQEQADGPSSPSSTVTRVPMHWGSSEYCTLYTLIILTSFALENPFAAMMMMG</sequence>
<protein>
    <submittedName>
        <fullName evidence="3">Uncharacterized protein</fullName>
    </submittedName>
</protein>
<evidence type="ECO:0000313" key="4">
    <source>
        <dbReference type="Proteomes" id="UP000772434"/>
    </source>
</evidence>
<evidence type="ECO:0000256" key="1">
    <source>
        <dbReference type="SAM" id="Coils"/>
    </source>
</evidence>
<keyword evidence="4" id="KW-1185">Reference proteome</keyword>
<feature type="compositionally biased region" description="Basic and acidic residues" evidence="2">
    <location>
        <begin position="442"/>
        <end position="454"/>
    </location>
</feature>
<dbReference type="OrthoDB" id="2562743at2759"/>
<dbReference type="Proteomes" id="UP000772434">
    <property type="component" value="Unassembled WGS sequence"/>
</dbReference>